<dbReference type="RefSeq" id="YP_025003.1">
    <property type="nucleotide sequence ID" value="NC_005892.1"/>
</dbReference>
<organism evidence="1 2">
    <name type="scientific">Sulfolobus turreted icosahedral virus 1</name>
    <dbReference type="NCBI Taxonomy" id="269145"/>
    <lineage>
        <taxon>Viruses</taxon>
        <taxon>Varidnaviria</taxon>
        <taxon>Abadenavirae</taxon>
        <taxon>Produgelaviricota</taxon>
        <taxon>Belvinaviricetes</taxon>
        <taxon>Belfryvirales</taxon>
        <taxon>Turriviridae</taxon>
        <taxon>Alphaturrivirus</taxon>
        <taxon>Alphaturrivirus yellowstonense</taxon>
    </lineage>
</organism>
<protein>
    <submittedName>
        <fullName evidence="1">Uncharacterized protein</fullName>
    </submittedName>
</protein>
<dbReference type="KEGG" id="vg:2846001"/>
<sequence>MGKVFLTNAFSINMLKEFPTTITIDKLDEEDFCLKLELRLEDGTLINAIGHDSTINLVNTLCGTQLQKNRVEVKMNEGDEALIIMISQRLEEGKVLSDKEIKDMYRQGKISFYEVW</sequence>
<dbReference type="OrthoDB" id="18761at10239"/>
<dbReference type="InterPro" id="IPR037236">
    <property type="entry name" value="STIV_B116-like_sf"/>
</dbReference>
<dbReference type="EvolutionaryTrace" id="Q6Q0K9"/>
<dbReference type="SUPFAM" id="SSF143602">
    <property type="entry name" value="STIV B116-like"/>
    <property type="match status" value="1"/>
</dbReference>
<dbReference type="Proteomes" id="UP000002609">
    <property type="component" value="Segment"/>
</dbReference>
<evidence type="ECO:0000313" key="1">
    <source>
        <dbReference type="EMBL" id="AAS89082.1"/>
    </source>
</evidence>
<gene>
    <name evidence="1" type="ORF">B116</name>
</gene>
<reference evidence="3" key="2">
    <citation type="journal article" date="2007" name="Virology">
        <title>A new DNA binding protein highly conserved in diverse crenarchaeal viruses.</title>
        <authorList>
            <person name="Larson E.T."/>
            <person name="Eilers B.J."/>
            <person name="Reiter D."/>
            <person name="Ortmann A.C."/>
            <person name="Young M.J."/>
            <person name="Lawrence C.M."/>
        </authorList>
    </citation>
    <scope>X-RAY CRYSTALLOGRAPHY (2.39 ANGSTROMS)</scope>
    <scope>DISULFIDE BONDS</scope>
</reference>
<accession>Q6Q0K9</accession>
<keyword evidence="3" id="KW-0002">3D-structure</keyword>
<evidence type="ECO:0007829" key="3">
    <source>
        <dbReference type="PDB" id="2J85"/>
    </source>
</evidence>
<evidence type="ECO:0000313" key="2">
    <source>
        <dbReference type="Proteomes" id="UP000002609"/>
    </source>
</evidence>
<dbReference type="Pfam" id="PF08960">
    <property type="entry name" value="STIV_B116-like"/>
    <property type="match status" value="1"/>
</dbReference>
<keyword evidence="2" id="KW-1185">Reference proteome</keyword>
<dbReference type="InterPro" id="IPR015055">
    <property type="entry name" value="STIV_B116-like"/>
</dbReference>
<dbReference type="PDB" id="2J85">
    <property type="method" value="X-ray"/>
    <property type="resolution" value="2.39 A"/>
    <property type="chains" value="A/B=1-116"/>
</dbReference>
<dbReference type="PDBsum" id="2J85"/>
<name>Q6Q0K9_9VIRU</name>
<feature type="disulfide bond" evidence="3">
    <location>
        <begin position="33"/>
        <end position="62"/>
    </location>
</feature>
<dbReference type="SMR" id="Q6Q0K9"/>
<proteinExistence type="evidence at protein level"/>
<dbReference type="GeneID" id="2846001"/>
<dbReference type="EMBL" id="AY569307">
    <property type="protein sequence ID" value="AAS89082.1"/>
    <property type="molecule type" value="Genomic_DNA"/>
</dbReference>
<dbReference type="Gene3D" id="3.40.50.11170">
    <property type="entry name" value="Uncharacterised protein PF08960, DUF1874"/>
    <property type="match status" value="1"/>
</dbReference>
<reference evidence="1 2" key="1">
    <citation type="journal article" date="2004" name="Proc. Natl. Acad. Sci. U.S.A.">
        <title>The structure of a thermophilic archaeal virus shows a double-stranded DNA viral capsid type that spans all domains of life.</title>
        <authorList>
            <person name="Rice G."/>
            <person name="Tang L."/>
            <person name="Stedman K."/>
            <person name="Roberto F."/>
            <person name="Spuhler J."/>
            <person name="Gillitzer E."/>
            <person name="Johnson J.E."/>
            <person name="Douglas T."/>
            <person name="Young M."/>
        </authorList>
    </citation>
    <scope>NUCLEOTIDE SEQUENCE</scope>
</reference>